<dbReference type="Pfam" id="PF00501">
    <property type="entry name" value="AMP-binding"/>
    <property type="match status" value="1"/>
</dbReference>
<gene>
    <name evidence="3" type="ORF">PO587_43765</name>
</gene>
<dbReference type="InterPro" id="IPR010071">
    <property type="entry name" value="AA_adenyl_dom"/>
</dbReference>
<evidence type="ECO:0000313" key="3">
    <source>
        <dbReference type="EMBL" id="MDC2961363.1"/>
    </source>
</evidence>
<organism evidence="3 4">
    <name type="scientific">Streptomyces gilvifuscus</name>
    <dbReference type="NCBI Taxonomy" id="1550617"/>
    <lineage>
        <taxon>Bacteria</taxon>
        <taxon>Bacillati</taxon>
        <taxon>Actinomycetota</taxon>
        <taxon>Actinomycetes</taxon>
        <taxon>Kitasatosporales</taxon>
        <taxon>Streptomycetaceae</taxon>
        <taxon>Streptomyces</taxon>
    </lineage>
</organism>
<proteinExistence type="predicted"/>
<dbReference type="InterPro" id="IPR045851">
    <property type="entry name" value="AMP-bd_C_sf"/>
</dbReference>
<sequence length="501" mass="53666">MGRRVDAWVQEIISDFPERTAVVDSGRTVSYAELGAAADEVRILLEKAGVDPGGLVGIRMARGWRVYAAVLGVWRHGCGYVPVDPSYPPARQEYVLADAGVRTVVEAGEGDTFALCDAPSPSPSPSTGSPNVPPGTAYVIHTSGSTGQPKGVAVTHDSVTAFLDGFVERFALGPDEVWAQSTSPCFDVSVAESWAPLVTGARLLVVREAALRDPRRLARELFEGRATVLSQVPTVFRYLLDAAERTGTVFPDLRRVLLAGEPVERETVARWAALGLSPDAAYHNLYGPTEATVYATHQELTADLLARQDGPGTPIGTAMPHVEVELLVDGRPVADGETGEIHLSGAIAVGYLGRPEQSARAFVRGVDGTVRYRTGDLALRERDGTLRYLGRADRQVKLRGMRIELGEIEACLQSCPGVTAGAVVMVPSRRGEPMLAACYVLADTADATGTEGRLRARLTTLLPSYMVPAKFVELRAMPLTLSGKLDRKHLETLAGGHRGPR</sequence>
<dbReference type="SUPFAM" id="SSF56801">
    <property type="entry name" value="Acetyl-CoA synthetase-like"/>
    <property type="match status" value="1"/>
</dbReference>
<dbReference type="NCBIfam" id="TIGR01733">
    <property type="entry name" value="AA-adenyl-dom"/>
    <property type="match status" value="1"/>
</dbReference>
<dbReference type="Gene3D" id="3.40.50.12780">
    <property type="entry name" value="N-terminal domain of ligase-like"/>
    <property type="match status" value="1"/>
</dbReference>
<comment type="caution">
    <text evidence="3">The sequence shown here is derived from an EMBL/GenBank/DDBJ whole genome shotgun (WGS) entry which is preliminary data.</text>
</comment>
<feature type="domain" description="AMP-dependent synthetase/ligase" evidence="1">
    <location>
        <begin position="13"/>
        <end position="351"/>
    </location>
</feature>
<feature type="domain" description="AMP-binding enzyme C-terminal" evidence="2">
    <location>
        <begin position="407"/>
        <end position="484"/>
    </location>
</feature>
<dbReference type="Proteomes" id="UP001221328">
    <property type="component" value="Unassembled WGS sequence"/>
</dbReference>
<evidence type="ECO:0000313" key="4">
    <source>
        <dbReference type="Proteomes" id="UP001221328"/>
    </source>
</evidence>
<dbReference type="PANTHER" id="PTHR45527">
    <property type="entry name" value="NONRIBOSOMAL PEPTIDE SYNTHETASE"/>
    <property type="match status" value="1"/>
</dbReference>
<name>A0ABT5G8Z4_9ACTN</name>
<dbReference type="Gene3D" id="3.30.300.30">
    <property type="match status" value="1"/>
</dbReference>
<keyword evidence="4" id="KW-1185">Reference proteome</keyword>
<dbReference type="EMBL" id="JAQOSK010000034">
    <property type="protein sequence ID" value="MDC2961363.1"/>
    <property type="molecule type" value="Genomic_DNA"/>
</dbReference>
<dbReference type="Pfam" id="PF13193">
    <property type="entry name" value="AMP-binding_C"/>
    <property type="match status" value="1"/>
</dbReference>
<dbReference type="InterPro" id="IPR020845">
    <property type="entry name" value="AMP-binding_CS"/>
</dbReference>
<dbReference type="PANTHER" id="PTHR45527:SF1">
    <property type="entry name" value="FATTY ACID SYNTHASE"/>
    <property type="match status" value="1"/>
</dbReference>
<dbReference type="PROSITE" id="PS00455">
    <property type="entry name" value="AMP_BINDING"/>
    <property type="match status" value="1"/>
</dbReference>
<dbReference type="InterPro" id="IPR000873">
    <property type="entry name" value="AMP-dep_synth/lig_dom"/>
</dbReference>
<dbReference type="RefSeq" id="WP_272179189.1">
    <property type="nucleotide sequence ID" value="NZ_JAQOSK010000034.1"/>
</dbReference>
<protein>
    <submittedName>
        <fullName evidence="3">Amino acid adenylation domain-containing protein</fullName>
    </submittedName>
</protein>
<dbReference type="InterPro" id="IPR042099">
    <property type="entry name" value="ANL_N_sf"/>
</dbReference>
<evidence type="ECO:0000259" key="2">
    <source>
        <dbReference type="Pfam" id="PF13193"/>
    </source>
</evidence>
<dbReference type="CDD" id="cd05930">
    <property type="entry name" value="A_NRPS"/>
    <property type="match status" value="1"/>
</dbReference>
<accession>A0ABT5G8Z4</accession>
<dbReference type="InterPro" id="IPR025110">
    <property type="entry name" value="AMP-bd_C"/>
</dbReference>
<evidence type="ECO:0000259" key="1">
    <source>
        <dbReference type="Pfam" id="PF00501"/>
    </source>
</evidence>
<reference evidence="3 4" key="1">
    <citation type="journal article" date="2015" name="Int. J. Syst. Evol. Microbiol.">
        <title>Streptomyces gilvifuscus sp. nov., an actinomycete that produces antibacterial compounds isolated from soil.</title>
        <authorList>
            <person name="Nguyen T.M."/>
            <person name="Kim J."/>
        </authorList>
    </citation>
    <scope>NUCLEOTIDE SEQUENCE [LARGE SCALE GENOMIC DNA]</scope>
    <source>
        <strain evidence="3 4">T113</strain>
    </source>
</reference>